<evidence type="ECO:0000259" key="3">
    <source>
        <dbReference type="SMART" id="SM00148"/>
    </source>
</evidence>
<accession>A0A3P8ZNC8</accession>
<feature type="region of interest" description="Disordered" evidence="1">
    <location>
        <begin position="293"/>
        <end position="330"/>
    </location>
</feature>
<dbReference type="InterPro" id="IPR000909">
    <property type="entry name" value="PLipase_C_PInositol-sp_X_dom"/>
</dbReference>
<dbReference type="Gene3D" id="3.20.20.190">
    <property type="entry name" value="Phosphatidylinositol (PI) phosphodiesterase"/>
    <property type="match status" value="1"/>
</dbReference>
<dbReference type="SUPFAM" id="SSF51695">
    <property type="entry name" value="PLC-like phosphodiesterases"/>
    <property type="match status" value="1"/>
</dbReference>
<dbReference type="GeneTree" id="ENSGT00390000010118"/>
<dbReference type="Pfam" id="PF00388">
    <property type="entry name" value="PI-PLC-X"/>
    <property type="match status" value="1"/>
</dbReference>
<dbReference type="InterPro" id="IPR017946">
    <property type="entry name" value="PLC-like_Pdiesterase_TIM-brl"/>
</dbReference>
<protein>
    <recommendedName>
        <fullName evidence="3">Phosphatidylinositol-specific phospholipase C X domain-containing protein</fullName>
    </recommendedName>
</protein>
<evidence type="ECO:0000313" key="5">
    <source>
        <dbReference type="Proteomes" id="UP000265140"/>
    </source>
</evidence>
<keyword evidence="5" id="KW-1185">Reference proteome</keyword>
<dbReference type="OMA" id="LTCGSNH"/>
<reference evidence="4" key="2">
    <citation type="submission" date="2020-02" db="EMBL/GenBank/DDBJ databases">
        <title>Esox lucius (northern pike) genome, fEsoLuc1, primary haplotype.</title>
        <authorList>
            <person name="Myers G."/>
            <person name="Karagic N."/>
            <person name="Meyer A."/>
            <person name="Pippel M."/>
            <person name="Reichard M."/>
            <person name="Winkler S."/>
            <person name="Tracey A."/>
            <person name="Sims Y."/>
            <person name="Howe K."/>
            <person name="Rhie A."/>
            <person name="Formenti G."/>
            <person name="Durbin R."/>
            <person name="Fedrigo O."/>
            <person name="Jarvis E.D."/>
        </authorList>
    </citation>
    <scope>NUCLEOTIDE SEQUENCE [LARGE SCALE GENOMIC DNA]</scope>
</reference>
<sequence length="330" mass="37026">MVIRHIILFIFLFRMFTTACGSGTGFSDDSKLNENSFKEKWMQSIPDDKLLSAVTIPGTHESLTLYGGPLIQCQAWTLENQLNAGLRYFNIRVEASIFHNILDVMDGHIKHIKFHEVLNILWEFLDKHSSETVLLKVTLQGMNMKKAGKLIQKMTENSQAKVWTKTLVPKMHEARGKIIFVQSTNFNFGTLNHDTFFIGDNTFKDLEDKIQIITKHLTEAKENCAHAIVLTDSIATAIFIGPKSVARLVNDQLNMLIVTLKTGPDKPDCLGVISMDFPSPDIIQNIIEINGETLSDSSKQPVEPGPEEPAPVEPTPIDPSQVEPEPKLKF</sequence>
<proteinExistence type="predicted"/>
<dbReference type="Proteomes" id="UP000265140">
    <property type="component" value="Chromosome 10"/>
</dbReference>
<dbReference type="InterPro" id="IPR051057">
    <property type="entry name" value="PI-PLC_domain"/>
</dbReference>
<name>A0A3P8ZNC8_ESOLU</name>
<dbReference type="AlphaFoldDB" id="A0A3P8ZNC8"/>
<dbReference type="PANTHER" id="PTHR13593:SF147">
    <property type="entry name" value="1-PHOSPHATIDYLINOSITOL PHOSPHODIESTERASE-LIKE-RELATED"/>
    <property type="match status" value="1"/>
</dbReference>
<feature type="domain" description="Phosphatidylinositol-specific phospholipase C X" evidence="3">
    <location>
        <begin position="47"/>
        <end position="183"/>
    </location>
</feature>
<feature type="compositionally biased region" description="Pro residues" evidence="1">
    <location>
        <begin position="303"/>
        <end position="317"/>
    </location>
</feature>
<dbReference type="GO" id="GO:0008081">
    <property type="term" value="F:phosphoric diester hydrolase activity"/>
    <property type="evidence" value="ECO:0007669"/>
    <property type="project" value="InterPro"/>
</dbReference>
<dbReference type="Ensembl" id="ENSELUT00000008826.3">
    <property type="protein sequence ID" value="ENSELUP00000030241.2"/>
    <property type="gene ID" value="ENSELUG00000007378.3"/>
</dbReference>
<evidence type="ECO:0000313" key="4">
    <source>
        <dbReference type="Ensembl" id="ENSELUP00000030241.2"/>
    </source>
</evidence>
<reference evidence="4" key="3">
    <citation type="submission" date="2025-08" db="UniProtKB">
        <authorList>
            <consortium name="Ensembl"/>
        </authorList>
    </citation>
    <scope>IDENTIFICATION</scope>
</reference>
<dbReference type="PANTHER" id="PTHR13593">
    <property type="match status" value="1"/>
</dbReference>
<dbReference type="STRING" id="8010.ENSELUP00000030241"/>
<dbReference type="GO" id="GO:0006629">
    <property type="term" value="P:lipid metabolic process"/>
    <property type="evidence" value="ECO:0007669"/>
    <property type="project" value="InterPro"/>
</dbReference>
<dbReference type="SMART" id="SM00148">
    <property type="entry name" value="PLCXc"/>
    <property type="match status" value="1"/>
</dbReference>
<reference evidence="5" key="1">
    <citation type="journal article" date="2014" name="PLoS ONE">
        <title>The genome and linkage map of the northern pike (Esox lucius): conserved synteny revealed between the salmonid sister group and the Neoteleostei.</title>
        <authorList>
            <person name="Rondeau E.B."/>
            <person name="Minkley D.R."/>
            <person name="Leong J.S."/>
            <person name="Messmer A.M."/>
            <person name="Jantzen J.R."/>
            <person name="von Schalburg K.R."/>
            <person name="Lemon C."/>
            <person name="Bird N.H."/>
            <person name="Koop B.F."/>
        </authorList>
    </citation>
    <scope>NUCLEOTIDE SEQUENCE</scope>
</reference>
<feature type="signal peptide" evidence="2">
    <location>
        <begin position="1"/>
        <end position="21"/>
    </location>
</feature>
<organism evidence="4 5">
    <name type="scientific">Esox lucius</name>
    <name type="common">Northern pike</name>
    <dbReference type="NCBI Taxonomy" id="8010"/>
    <lineage>
        <taxon>Eukaryota</taxon>
        <taxon>Metazoa</taxon>
        <taxon>Chordata</taxon>
        <taxon>Craniata</taxon>
        <taxon>Vertebrata</taxon>
        <taxon>Euteleostomi</taxon>
        <taxon>Actinopterygii</taxon>
        <taxon>Neopterygii</taxon>
        <taxon>Teleostei</taxon>
        <taxon>Protacanthopterygii</taxon>
        <taxon>Esociformes</taxon>
        <taxon>Esocidae</taxon>
        <taxon>Esox</taxon>
    </lineage>
</organism>
<feature type="chain" id="PRO_5027788845" description="Phosphatidylinositol-specific phospholipase C X domain-containing protein" evidence="2">
    <location>
        <begin position="22"/>
        <end position="330"/>
    </location>
</feature>
<keyword evidence="2" id="KW-0732">Signal</keyword>
<evidence type="ECO:0000256" key="2">
    <source>
        <dbReference type="SAM" id="SignalP"/>
    </source>
</evidence>
<evidence type="ECO:0000256" key="1">
    <source>
        <dbReference type="SAM" id="MobiDB-lite"/>
    </source>
</evidence>
<dbReference type="InParanoid" id="A0A3P8ZNC8"/>
<reference evidence="4" key="4">
    <citation type="submission" date="2025-09" db="UniProtKB">
        <authorList>
            <consortium name="Ensembl"/>
        </authorList>
    </citation>
    <scope>IDENTIFICATION</scope>
</reference>